<dbReference type="OrthoDB" id="1884773at2759"/>
<organism evidence="4 5">
    <name type="scientific">Aphanomyces stellatus</name>
    <dbReference type="NCBI Taxonomy" id="120398"/>
    <lineage>
        <taxon>Eukaryota</taxon>
        <taxon>Sar</taxon>
        <taxon>Stramenopiles</taxon>
        <taxon>Oomycota</taxon>
        <taxon>Saprolegniomycetes</taxon>
        <taxon>Saprolegniales</taxon>
        <taxon>Verrucalvaceae</taxon>
        <taxon>Aphanomyces</taxon>
    </lineage>
</organism>
<sequence>MLDSTFLVLIAIAIPALGGHCGDCGVSLRSDQPNNHLGIGDELQGPPRTFARMQGDGNLVVYYKYEDVYDEAQWATGTNDLGATNVQIQPDGNFVMYKRDGTPVWASQTDGQGKGPFCVRINAGWKLQVIDSTCRAMWTSKNWGTRSGNATAPDFCDRFPCAKSDSNTSDANNTQVIGTN</sequence>
<dbReference type="Proteomes" id="UP000332933">
    <property type="component" value="Unassembled WGS sequence"/>
</dbReference>
<evidence type="ECO:0000256" key="1">
    <source>
        <dbReference type="SAM" id="SignalP"/>
    </source>
</evidence>
<dbReference type="EMBL" id="CAADRA010005655">
    <property type="protein sequence ID" value="VFT91998.1"/>
    <property type="molecule type" value="Genomic_DNA"/>
</dbReference>
<dbReference type="Gene3D" id="2.90.10.10">
    <property type="entry name" value="Bulb-type lectin domain"/>
    <property type="match status" value="2"/>
</dbReference>
<accession>A0A485L4D9</accession>
<evidence type="ECO:0000313" key="4">
    <source>
        <dbReference type="EMBL" id="VFT91998.1"/>
    </source>
</evidence>
<feature type="signal peptide" evidence="1">
    <location>
        <begin position="1"/>
        <end position="18"/>
    </location>
</feature>
<reference evidence="3" key="2">
    <citation type="submission" date="2019-06" db="EMBL/GenBank/DDBJ databases">
        <title>Genomics analysis of Aphanomyces spp. identifies a new class of oomycete effector associated with host adaptation.</title>
        <authorList>
            <person name="Gaulin E."/>
        </authorList>
    </citation>
    <scope>NUCLEOTIDE SEQUENCE</scope>
    <source>
        <strain evidence="3">CBS 578.67</strain>
    </source>
</reference>
<reference evidence="4 5" key="1">
    <citation type="submission" date="2019-03" db="EMBL/GenBank/DDBJ databases">
        <authorList>
            <person name="Gaulin E."/>
            <person name="Dumas B."/>
        </authorList>
    </citation>
    <scope>NUCLEOTIDE SEQUENCE [LARGE SCALE GENOMIC DNA]</scope>
    <source>
        <strain evidence="4">CBS 568.67</strain>
    </source>
</reference>
<proteinExistence type="predicted"/>
<protein>
    <submittedName>
        <fullName evidence="4">Aste57867_15189 protein</fullName>
    </submittedName>
</protein>
<dbReference type="PROSITE" id="PS50927">
    <property type="entry name" value="BULB_LECTIN"/>
    <property type="match status" value="1"/>
</dbReference>
<dbReference type="InterPro" id="IPR001480">
    <property type="entry name" value="Bulb-type_lectin_dom"/>
</dbReference>
<evidence type="ECO:0000313" key="5">
    <source>
        <dbReference type="Proteomes" id="UP000332933"/>
    </source>
</evidence>
<evidence type="ECO:0000313" key="3">
    <source>
        <dbReference type="EMBL" id="KAF0693895.1"/>
    </source>
</evidence>
<keyword evidence="1" id="KW-0732">Signal</keyword>
<feature type="chain" id="PRO_5033826429" evidence="1">
    <location>
        <begin position="19"/>
        <end position="180"/>
    </location>
</feature>
<evidence type="ECO:0000259" key="2">
    <source>
        <dbReference type="PROSITE" id="PS50927"/>
    </source>
</evidence>
<dbReference type="SMART" id="SM00108">
    <property type="entry name" value="B_lectin"/>
    <property type="match status" value="1"/>
</dbReference>
<keyword evidence="5" id="KW-1185">Reference proteome</keyword>
<gene>
    <name evidence="4" type="primary">Aste57867_15189</name>
    <name evidence="3" type="ORF">As57867_015133</name>
    <name evidence="4" type="ORF">ASTE57867_15189</name>
</gene>
<dbReference type="SUPFAM" id="SSF51110">
    <property type="entry name" value="alpha-D-mannose-specific plant lectins"/>
    <property type="match status" value="1"/>
</dbReference>
<dbReference type="EMBL" id="VJMH01005634">
    <property type="protein sequence ID" value="KAF0693895.1"/>
    <property type="molecule type" value="Genomic_DNA"/>
</dbReference>
<dbReference type="InterPro" id="IPR036426">
    <property type="entry name" value="Bulb-type_lectin_dom_sf"/>
</dbReference>
<feature type="domain" description="Bulb-type lectin" evidence="2">
    <location>
        <begin position="28"/>
        <end position="142"/>
    </location>
</feature>
<name>A0A485L4D9_9STRA</name>
<dbReference type="AlphaFoldDB" id="A0A485L4D9"/>